<comment type="caution">
    <text evidence="1">The sequence shown here is derived from an EMBL/GenBank/DDBJ whole genome shotgun (WGS) entry which is preliminary data.</text>
</comment>
<keyword evidence="4" id="KW-1185">Reference proteome</keyword>
<evidence type="ECO:0000313" key="2">
    <source>
        <dbReference type="EMBL" id="NEW58075.1"/>
    </source>
</evidence>
<evidence type="ECO:0000313" key="3">
    <source>
        <dbReference type="Proteomes" id="UP000468928"/>
    </source>
</evidence>
<protein>
    <recommendedName>
        <fullName evidence="5">SPOR domain-containing protein</fullName>
    </recommendedName>
</protein>
<evidence type="ECO:0000313" key="4">
    <source>
        <dbReference type="Proteomes" id="UP000470876"/>
    </source>
</evidence>
<dbReference type="EMBL" id="JAAGUZ010000048">
    <property type="protein sequence ID" value="NEW46307.1"/>
    <property type="molecule type" value="Genomic_DNA"/>
</dbReference>
<dbReference type="Proteomes" id="UP000468928">
    <property type="component" value="Unassembled WGS sequence"/>
</dbReference>
<organism evidence="1 3">
    <name type="scientific">Nocardia cyriacigeorgica</name>
    <dbReference type="NCBI Taxonomy" id="135487"/>
    <lineage>
        <taxon>Bacteria</taxon>
        <taxon>Bacillati</taxon>
        <taxon>Actinomycetota</taxon>
        <taxon>Actinomycetes</taxon>
        <taxon>Mycobacteriales</taxon>
        <taxon>Nocardiaceae</taxon>
        <taxon>Nocardia</taxon>
    </lineage>
</organism>
<gene>
    <name evidence="1" type="ORF">GV789_17905</name>
    <name evidence="2" type="ORF">GV794_20815</name>
</gene>
<name>A0A6P1D778_9NOCA</name>
<proteinExistence type="predicted"/>
<dbReference type="EMBL" id="JAAGUX010000045">
    <property type="protein sequence ID" value="NEW58075.1"/>
    <property type="molecule type" value="Genomic_DNA"/>
</dbReference>
<sequence length="61" mass="7243">MADSWYYCLKHKRAEQGKRCWFADRLGPFPDQATAERALEIVRERNATEDARDRQWRDGGN</sequence>
<evidence type="ECO:0008006" key="5">
    <source>
        <dbReference type="Google" id="ProtNLM"/>
    </source>
</evidence>
<accession>A0A6P1D778</accession>
<evidence type="ECO:0000313" key="1">
    <source>
        <dbReference type="EMBL" id="NEW46307.1"/>
    </source>
</evidence>
<dbReference type="AlphaFoldDB" id="A0A6P1D778"/>
<dbReference type="RefSeq" id="WP_163823791.1">
    <property type="nucleotide sequence ID" value="NZ_JAAGUX010000045.1"/>
</dbReference>
<dbReference type="Proteomes" id="UP000470876">
    <property type="component" value="Unassembled WGS sequence"/>
</dbReference>
<reference evidence="3 4" key="1">
    <citation type="submission" date="2020-01" db="EMBL/GenBank/DDBJ databases">
        <title>Genetics and antimicrobial susceptibilities of Nocardia species isolated from the soil; a comparison with species isolated from humans.</title>
        <authorList>
            <person name="Carrasco G."/>
            <person name="Monzon S."/>
            <person name="Sansegundo M."/>
            <person name="Garcia E."/>
            <person name="Garrido N."/>
            <person name="Medina M.J."/>
            <person name="Villalon P."/>
            <person name="Ramirez-Arocha A.C."/>
            <person name="Jimenez P."/>
            <person name="Cuesta I."/>
            <person name="Valdezate S."/>
        </authorList>
    </citation>
    <scope>NUCLEOTIDE SEQUENCE [LARGE SCALE GENOMIC DNA]</scope>
    <source>
        <strain evidence="1 3">CNM20110639</strain>
        <strain evidence="2 4">CNM20110649</strain>
    </source>
</reference>